<dbReference type="PANTHER" id="PTHR44145">
    <property type="entry name" value="DNAJ HOMOLOG SUBFAMILY A MEMBER 3, MITOCHONDRIAL"/>
    <property type="match status" value="1"/>
</dbReference>
<dbReference type="OrthoDB" id="17458at2759"/>
<keyword evidence="4" id="KW-0346">Stress response</keyword>
<protein>
    <submittedName>
        <fullName evidence="4">Heat shock protein DnaJ</fullName>
    </submittedName>
</protein>
<dbReference type="PRINTS" id="PR00625">
    <property type="entry name" value="JDOMAIN"/>
</dbReference>
<evidence type="ECO:0000313" key="5">
    <source>
        <dbReference type="Proteomes" id="UP000242877"/>
    </source>
</evidence>
<dbReference type="PANTHER" id="PTHR44145:SF3">
    <property type="entry name" value="DNAJ HOMOLOG SUBFAMILY A MEMBER 3, MITOCHONDRIAL"/>
    <property type="match status" value="1"/>
</dbReference>
<keyword evidence="1" id="KW-0143">Chaperone</keyword>
<evidence type="ECO:0000259" key="3">
    <source>
        <dbReference type="PROSITE" id="PS50076"/>
    </source>
</evidence>
<dbReference type="AlphaFoldDB" id="A0A168AZI3"/>
<comment type="caution">
    <text evidence="4">The sequence shown here is derived from an EMBL/GenBank/DDBJ whole genome shotgun (WGS) entry which is preliminary data.</text>
</comment>
<evidence type="ECO:0000256" key="1">
    <source>
        <dbReference type="ARBA" id="ARBA00023186"/>
    </source>
</evidence>
<dbReference type="InterPro" id="IPR051938">
    <property type="entry name" value="Apopto_cytoskel_mod"/>
</dbReference>
<dbReference type="InterPro" id="IPR018253">
    <property type="entry name" value="DnaJ_domain_CS"/>
</dbReference>
<dbReference type="InterPro" id="IPR001623">
    <property type="entry name" value="DnaJ_domain"/>
</dbReference>
<accession>A0A168AZI3</accession>
<reference evidence="4 5" key="1">
    <citation type="journal article" date="2016" name="Genome Biol. Evol.">
        <title>Divergent and convergent evolution of fungal pathogenicity.</title>
        <authorList>
            <person name="Shang Y."/>
            <person name="Xiao G."/>
            <person name="Zheng P."/>
            <person name="Cen K."/>
            <person name="Zhan S."/>
            <person name="Wang C."/>
        </authorList>
    </citation>
    <scope>NUCLEOTIDE SEQUENCE [LARGE SCALE GENOMIC DNA]</scope>
    <source>
        <strain evidence="4 5">ARSEF 7405</strain>
    </source>
</reference>
<dbReference type="PROSITE" id="PS00636">
    <property type="entry name" value="DNAJ_1"/>
    <property type="match status" value="1"/>
</dbReference>
<dbReference type="PROSITE" id="PS50076">
    <property type="entry name" value="DNAJ_2"/>
    <property type="match status" value="1"/>
</dbReference>
<feature type="domain" description="J" evidence="3">
    <location>
        <begin position="60"/>
        <end position="134"/>
    </location>
</feature>
<dbReference type="EMBL" id="AZGZ01000006">
    <property type="protein sequence ID" value="KZZ94567.1"/>
    <property type="molecule type" value="Genomic_DNA"/>
</dbReference>
<sequence length="337" mass="38262">MLRRSRCLNSCGTLRIPSLSSAPISVSTVNCSPGTLAYARCRCAHTESSHGDHVWPTAPNITPYDVLNQSSSGTYSKGKYFELVKLYHPDLPVAEHPACKNISQEERLRRYHLIVAAHEILSDPSKRRAFDTFGDNWYNRTELFGNDARKFAEKHRKANGPDPSVYRNATWEDWQRYYQRHGRSPTPEEDADTEVPGQSFRSFLLTIVLIMGVTQALTFGVWSTNDAKSKEYSARNAQFLEQRKRNTLVEAVSHDDRIKNFLVSRDPTGSGLKDDEQETYKQTLGTQGNMLSISDVNKMEEIRHHVEETPSLPTPGETRHHAEEIPLLPAPEDTRHP</sequence>
<feature type="region of interest" description="Disordered" evidence="2">
    <location>
        <begin position="307"/>
        <end position="337"/>
    </location>
</feature>
<dbReference type="Proteomes" id="UP000242877">
    <property type="component" value="Unassembled WGS sequence"/>
</dbReference>
<dbReference type="Gene3D" id="1.10.287.110">
    <property type="entry name" value="DnaJ domain"/>
    <property type="match status" value="1"/>
</dbReference>
<name>A0A168AZI3_9EURO</name>
<evidence type="ECO:0000256" key="2">
    <source>
        <dbReference type="SAM" id="MobiDB-lite"/>
    </source>
</evidence>
<organism evidence="4 5">
    <name type="scientific">Ascosphaera apis ARSEF 7405</name>
    <dbReference type="NCBI Taxonomy" id="392613"/>
    <lineage>
        <taxon>Eukaryota</taxon>
        <taxon>Fungi</taxon>
        <taxon>Dikarya</taxon>
        <taxon>Ascomycota</taxon>
        <taxon>Pezizomycotina</taxon>
        <taxon>Eurotiomycetes</taxon>
        <taxon>Eurotiomycetidae</taxon>
        <taxon>Onygenales</taxon>
        <taxon>Ascosphaeraceae</taxon>
        <taxon>Ascosphaera</taxon>
    </lineage>
</organism>
<dbReference type="Pfam" id="PF00226">
    <property type="entry name" value="DnaJ"/>
    <property type="match status" value="1"/>
</dbReference>
<dbReference type="SUPFAM" id="SSF46565">
    <property type="entry name" value="Chaperone J-domain"/>
    <property type="match status" value="1"/>
</dbReference>
<dbReference type="InterPro" id="IPR036869">
    <property type="entry name" value="J_dom_sf"/>
</dbReference>
<dbReference type="CDD" id="cd06257">
    <property type="entry name" value="DnaJ"/>
    <property type="match status" value="1"/>
</dbReference>
<dbReference type="VEuPathDB" id="FungiDB:AAP_01867"/>
<keyword evidence="5" id="KW-1185">Reference proteome</keyword>
<proteinExistence type="predicted"/>
<gene>
    <name evidence="4" type="ORF">AAP_01867</name>
</gene>
<evidence type="ECO:0000313" key="4">
    <source>
        <dbReference type="EMBL" id="KZZ94567.1"/>
    </source>
</evidence>